<dbReference type="GO" id="GO:0000110">
    <property type="term" value="C:nucleotide-excision repair factor 1 complex"/>
    <property type="evidence" value="ECO:0007669"/>
    <property type="project" value="TreeGrafter"/>
</dbReference>
<keyword evidence="8" id="KW-0234">DNA repair</keyword>
<dbReference type="Pfam" id="PF02732">
    <property type="entry name" value="ERCC4"/>
    <property type="match status" value="1"/>
</dbReference>
<accession>W6USS5</accession>
<reference evidence="12 13" key="1">
    <citation type="journal article" date="2013" name="Nat. Genet.">
        <title>The genome of the hydatid tapeworm Echinococcus granulosus.</title>
        <authorList>
            <person name="Zheng H."/>
            <person name="Zhang W."/>
            <person name="Zhang L."/>
            <person name="Zhang Z."/>
            <person name="Li J."/>
            <person name="Lu G."/>
            <person name="Zhu Y."/>
            <person name="Wang Y."/>
            <person name="Huang Y."/>
            <person name="Liu J."/>
            <person name="Kang H."/>
            <person name="Chen J."/>
            <person name="Wang L."/>
            <person name="Chen A."/>
            <person name="Yu S."/>
            <person name="Gao Z."/>
            <person name="Jin L."/>
            <person name="Gu W."/>
            <person name="Wang Z."/>
            <person name="Zhao L."/>
            <person name="Shi B."/>
            <person name="Wen H."/>
            <person name="Lin R."/>
            <person name="Jones M.K."/>
            <person name="Brejova B."/>
            <person name="Vinar T."/>
            <person name="Zhao G."/>
            <person name="McManus D.P."/>
            <person name="Chen Z."/>
            <person name="Zhou Y."/>
            <person name="Wang S."/>
        </authorList>
    </citation>
    <scope>NUCLEOTIDE SEQUENCE [LARGE SCALE GENOMIC DNA]</scope>
</reference>
<evidence type="ECO:0000256" key="6">
    <source>
        <dbReference type="ARBA" id="ARBA00022801"/>
    </source>
</evidence>
<gene>
    <name evidence="12" type="ORF">EGR_03712</name>
</gene>
<dbReference type="GO" id="GO:0003684">
    <property type="term" value="F:damaged DNA binding"/>
    <property type="evidence" value="ECO:0007669"/>
    <property type="project" value="TreeGrafter"/>
</dbReference>
<evidence type="ECO:0000313" key="13">
    <source>
        <dbReference type="Proteomes" id="UP000019149"/>
    </source>
</evidence>
<dbReference type="GO" id="GO:0000014">
    <property type="term" value="F:single-stranded DNA endodeoxyribonuclease activity"/>
    <property type="evidence" value="ECO:0007669"/>
    <property type="project" value="TreeGrafter"/>
</dbReference>
<comment type="similarity">
    <text evidence="2">Belongs to the XPF family.</text>
</comment>
<dbReference type="InterPro" id="IPR006166">
    <property type="entry name" value="ERCC4_domain"/>
</dbReference>
<dbReference type="Gene3D" id="1.10.150.20">
    <property type="entry name" value="5' to 3' exonuclease, C-terminal subdomain"/>
    <property type="match status" value="1"/>
</dbReference>
<keyword evidence="13" id="KW-1185">Reference proteome</keyword>
<feature type="domain" description="ERCC4" evidence="11">
    <location>
        <begin position="670"/>
        <end position="750"/>
    </location>
</feature>
<keyword evidence="9" id="KW-0539">Nucleus</keyword>
<evidence type="ECO:0000256" key="3">
    <source>
        <dbReference type="ARBA" id="ARBA00022722"/>
    </source>
</evidence>
<evidence type="ECO:0000256" key="9">
    <source>
        <dbReference type="ARBA" id="ARBA00023242"/>
    </source>
</evidence>
<evidence type="ECO:0000256" key="4">
    <source>
        <dbReference type="ARBA" id="ARBA00022759"/>
    </source>
</evidence>
<evidence type="ECO:0000256" key="2">
    <source>
        <dbReference type="ARBA" id="ARBA00010015"/>
    </source>
</evidence>
<keyword evidence="4 12" id="KW-0255">Endonuclease</keyword>
<keyword evidence="5" id="KW-0227">DNA damage</keyword>
<dbReference type="GO" id="GO:0000712">
    <property type="term" value="P:resolution of meiotic recombination intermediates"/>
    <property type="evidence" value="ECO:0007669"/>
    <property type="project" value="TreeGrafter"/>
</dbReference>
<dbReference type="CTD" id="36339427"/>
<dbReference type="SUPFAM" id="SSF47781">
    <property type="entry name" value="RuvA domain 2-like"/>
    <property type="match status" value="1"/>
</dbReference>
<dbReference type="InterPro" id="IPR011335">
    <property type="entry name" value="Restrct_endonuc-II-like"/>
</dbReference>
<dbReference type="PANTHER" id="PTHR10150:SF0">
    <property type="entry name" value="DNA REPAIR ENDONUCLEASE XPF"/>
    <property type="match status" value="1"/>
</dbReference>
<dbReference type="SUPFAM" id="SSF52980">
    <property type="entry name" value="Restriction endonuclease-like"/>
    <property type="match status" value="1"/>
</dbReference>
<dbReference type="KEGG" id="egl:EGR_03712"/>
<evidence type="ECO:0000256" key="1">
    <source>
        <dbReference type="ARBA" id="ARBA00004123"/>
    </source>
</evidence>
<dbReference type="InterPro" id="IPR010994">
    <property type="entry name" value="RuvA_2-like"/>
</dbReference>
<protein>
    <recommendedName>
        <fullName evidence="10">DNA repair endonuclease XPF</fullName>
    </recommendedName>
</protein>
<organism evidence="12 13">
    <name type="scientific">Echinococcus granulosus</name>
    <name type="common">Hydatid tapeworm</name>
    <dbReference type="NCBI Taxonomy" id="6210"/>
    <lineage>
        <taxon>Eukaryota</taxon>
        <taxon>Metazoa</taxon>
        <taxon>Spiralia</taxon>
        <taxon>Lophotrochozoa</taxon>
        <taxon>Platyhelminthes</taxon>
        <taxon>Cestoda</taxon>
        <taxon>Eucestoda</taxon>
        <taxon>Cyclophyllidea</taxon>
        <taxon>Taeniidae</taxon>
        <taxon>Echinococcus</taxon>
        <taxon>Echinococcus granulosus group</taxon>
    </lineage>
</organism>
<comment type="subcellular location">
    <subcellularLocation>
        <location evidence="1">Nucleus</location>
    </subcellularLocation>
</comment>
<comment type="caution">
    <text evidence="12">The sequence shown here is derived from an EMBL/GenBank/DDBJ whole genome shotgun (WGS) entry which is preliminary data.</text>
</comment>
<dbReference type="GO" id="GO:0000724">
    <property type="term" value="P:double-strand break repair via homologous recombination"/>
    <property type="evidence" value="ECO:0007669"/>
    <property type="project" value="TreeGrafter"/>
</dbReference>
<dbReference type="PANTHER" id="PTHR10150">
    <property type="entry name" value="DNA REPAIR ENDONUCLEASE XPF"/>
    <property type="match status" value="1"/>
</dbReference>
<dbReference type="SMART" id="SM00891">
    <property type="entry name" value="ERCC4"/>
    <property type="match status" value="1"/>
</dbReference>
<dbReference type="Gene3D" id="3.40.50.10130">
    <property type="match status" value="1"/>
</dbReference>
<dbReference type="AlphaFoldDB" id="W6USS5"/>
<sequence length="1007" mass="113752">MSVLLDYEKNILLDVNEDSCMFVCAEGLDLDTILHTIIKLHNDPHNLVLISNYSLPEAKYIAAKFVLENEAYLPFIITANVSAQERLQAYRRGGVVFVSSRILVVDLLRGTMPVELVTGVLVLRCHILHESSQESFMLRLLRERNPQIFIKAFTDNAIALMSGYNRVEHLMSQFGVSRLLLWPRFNLDVVNTLSKCPLNVEEVQVFLTEESSTCQRCLLEMIKATLRELVDINPILNNDEFTLESALTNSFHQLTSLYIDPIWHHLTQTSHRLLADVAGLRRLLFQLIDFDAVTFLDALEDLRQAELSSLRMSKSAQISSLQRDGNCANWLLMSQAEQMLSVARSRVYNNYEKRTYTVEVPPKLIAITSILEDVIVKLTDDGLQQKFPVLILLRHTRSVELLDYYLRHGRAKLQDWLVQGRSAYEHPAESSETESPPLKRVPLEPYREPTVSKYFCRGRSGSKQIIACTGAPCIPDKCSKFTESDIPSKPQEEPKAAEIVNVEDPVLDLPAGCSAVTFTTLEGRELQVILRVPPPGCGEEGATASIDSRSLDGPAGRLGAVLARLRPYCVIFFEPRVSWIREVEVYAAKEAIRRTREGLNPHSLSIYFMVYKDSVEEQRYLTRLRREKEAFEGLITLRASAVVKKVEPSISVPAVDIESGNSSEPAPTPTVFVDVREFRSELPALLHRKGLRVNPITLTVGDYILAPHICVERKSVSDLISSLNSGRLFQQCTVMSRHYLNPVLLIEFSMPANGVTYKAPRFPNIAPPATSASFALFTGRNAVVVGDARTDLDPRHLLPRLVLLLLHFPRLRVLWSVTPYCTAELFAELKVGRAEPTLEQLPQDSNGLCEENAEAVEMLLRLPGISWRNYQRVMARVDTIADLAGCSLERLTEILENRTYLSRHILNVRFKSVPLSSLGRVMETDKQMNLTTRRFWDCGKKWLLGCNLKWPSLTECAQKLYNFLHSEWAPPPQSSAGTMMELVVATAEGKRPRFDLAARVKTRTKRK</sequence>
<name>W6USS5_ECHGR</name>
<dbReference type="RefSeq" id="XP_024352618.1">
    <property type="nucleotide sequence ID" value="XM_024492961.1"/>
</dbReference>
<proteinExistence type="inferred from homology"/>
<evidence type="ECO:0000256" key="7">
    <source>
        <dbReference type="ARBA" id="ARBA00023125"/>
    </source>
</evidence>
<dbReference type="GO" id="GO:0003697">
    <property type="term" value="F:single-stranded DNA binding"/>
    <property type="evidence" value="ECO:0007669"/>
    <property type="project" value="TreeGrafter"/>
</dbReference>
<dbReference type="GO" id="GO:1901255">
    <property type="term" value="P:nucleotide-excision repair involved in interstrand cross-link repair"/>
    <property type="evidence" value="ECO:0007669"/>
    <property type="project" value="TreeGrafter"/>
</dbReference>
<dbReference type="OrthoDB" id="361020at2759"/>
<evidence type="ECO:0000256" key="8">
    <source>
        <dbReference type="ARBA" id="ARBA00023204"/>
    </source>
</evidence>
<dbReference type="CDD" id="cd20078">
    <property type="entry name" value="XPF_nuclease_XPF_euk"/>
    <property type="match status" value="1"/>
</dbReference>
<evidence type="ECO:0000259" key="11">
    <source>
        <dbReference type="SMART" id="SM00891"/>
    </source>
</evidence>
<dbReference type="Proteomes" id="UP000019149">
    <property type="component" value="Unassembled WGS sequence"/>
</dbReference>
<evidence type="ECO:0000256" key="5">
    <source>
        <dbReference type="ARBA" id="ARBA00022763"/>
    </source>
</evidence>
<keyword evidence="7" id="KW-0238">DNA-binding</keyword>
<dbReference type="STRING" id="6210.W6USS5"/>
<dbReference type="FunFam" id="3.40.50.10130:FF:000002">
    <property type="entry name" value="DNA repair endonuclease XPF"/>
    <property type="match status" value="1"/>
</dbReference>
<dbReference type="InterPro" id="IPR047520">
    <property type="entry name" value="XPF_nuclease"/>
</dbReference>
<keyword evidence="3" id="KW-0540">Nuclease</keyword>
<evidence type="ECO:0000256" key="10">
    <source>
        <dbReference type="ARBA" id="ARBA00072370"/>
    </source>
</evidence>
<dbReference type="GeneID" id="36339427"/>
<keyword evidence="6" id="KW-0378">Hydrolase</keyword>
<dbReference type="EMBL" id="APAU02000020">
    <property type="protein sequence ID" value="EUB61422.1"/>
    <property type="molecule type" value="Genomic_DNA"/>
</dbReference>
<dbReference type="OMA" id="THILDIM"/>
<evidence type="ECO:0000313" key="12">
    <source>
        <dbReference type="EMBL" id="EUB61422.1"/>
    </source>
</evidence>